<accession>A0ACD5XPZ8</accession>
<sequence>MMSCNRYLGLSTADRIKSKERVVSSSNLFSSLPNEMGSVEEALLLKPPPSAVVCLRAAAAEAAEACHHDGCPGCAMDRRKASLSGRIPSKELFFVGATSLAAALPITCLFPFMYFMVRDFNIAKSEEDIGAYAGFLAASYMIGRAISSIFWGIASDSLGRKPIIVFAMLSVVILQTFFGLSTKYWMAVASRLLLGSLNGLLGPIKAYAIEVCPTEHQALGISIVSTMWGFGLVIGPGLGGYLSQPAEKYPQIFSKGSVFGRFPYLLPCLAVSFFAAIVLISCIWLKETIHRHKVTENHSRIVKALPSQKSHWDMPRKKSLLQNLPWISTMASSCLFGLHETAYSEILSIWAVSDRKYGGLSFSSGDIGQVLSMAGASLLVYQLFLYNRVNKALGPLITSRIASSLSIIVLATFPFMTYLSGAKLSFVLYSAAMMKSVLGITISTGTCLLQNNAVRQDQRGTANGISTSVMSFFKAISPIGAGLVFSWAQKRQDVTFFPGDQVVFLMLILVQICGLISTFEPFLVLPPVDECS</sequence>
<dbReference type="EnsemblPlants" id="AVESA.00010b.r2.5AG0832280.1">
    <property type="protein sequence ID" value="AVESA.00010b.r2.5AG0832280.1.CDS"/>
    <property type="gene ID" value="AVESA.00010b.r2.5AG0832280"/>
</dbReference>
<reference evidence="1" key="1">
    <citation type="submission" date="2021-05" db="EMBL/GenBank/DDBJ databases">
        <authorList>
            <person name="Scholz U."/>
            <person name="Mascher M."/>
            <person name="Fiebig A."/>
        </authorList>
    </citation>
    <scope>NUCLEOTIDE SEQUENCE [LARGE SCALE GENOMIC DNA]</scope>
</reference>
<keyword evidence="2" id="KW-1185">Reference proteome</keyword>
<proteinExistence type="predicted"/>
<name>A0ACD5XPZ8_AVESA</name>
<reference evidence="1" key="2">
    <citation type="submission" date="2025-09" db="UniProtKB">
        <authorList>
            <consortium name="EnsemblPlants"/>
        </authorList>
    </citation>
    <scope>IDENTIFICATION</scope>
</reference>
<dbReference type="Proteomes" id="UP001732700">
    <property type="component" value="Chromosome 5A"/>
</dbReference>
<protein>
    <submittedName>
        <fullName evidence="1">Uncharacterized protein</fullName>
    </submittedName>
</protein>
<evidence type="ECO:0000313" key="2">
    <source>
        <dbReference type="Proteomes" id="UP001732700"/>
    </source>
</evidence>
<organism evidence="1 2">
    <name type="scientific">Avena sativa</name>
    <name type="common">Oat</name>
    <dbReference type="NCBI Taxonomy" id="4498"/>
    <lineage>
        <taxon>Eukaryota</taxon>
        <taxon>Viridiplantae</taxon>
        <taxon>Streptophyta</taxon>
        <taxon>Embryophyta</taxon>
        <taxon>Tracheophyta</taxon>
        <taxon>Spermatophyta</taxon>
        <taxon>Magnoliopsida</taxon>
        <taxon>Liliopsida</taxon>
        <taxon>Poales</taxon>
        <taxon>Poaceae</taxon>
        <taxon>BOP clade</taxon>
        <taxon>Pooideae</taxon>
        <taxon>Poodae</taxon>
        <taxon>Poeae</taxon>
        <taxon>Poeae Chloroplast Group 1 (Aveneae type)</taxon>
        <taxon>Aveninae</taxon>
        <taxon>Avena</taxon>
    </lineage>
</organism>
<evidence type="ECO:0000313" key="1">
    <source>
        <dbReference type="EnsemblPlants" id="AVESA.00010b.r2.5AG0832280.1.CDS"/>
    </source>
</evidence>